<name>A0A2T0UY35_9MICO</name>
<feature type="binding site" evidence="9">
    <location>
        <begin position="491"/>
        <end position="498"/>
    </location>
    <ligand>
        <name>ATP</name>
        <dbReference type="ChEBI" id="CHEBI:30616"/>
    </ligand>
</feature>
<feature type="transmembrane region" description="Helical" evidence="10">
    <location>
        <begin position="65"/>
        <end position="85"/>
    </location>
</feature>
<feature type="domain" description="FtsK" evidence="11">
    <location>
        <begin position="468"/>
        <end position="670"/>
    </location>
</feature>
<feature type="binding site" evidence="9">
    <location>
        <begin position="1128"/>
        <end position="1135"/>
    </location>
    <ligand>
        <name>ATP</name>
        <dbReference type="ChEBI" id="CHEBI:30616"/>
    </ligand>
</feature>
<evidence type="ECO:0000256" key="8">
    <source>
        <dbReference type="ARBA" id="ARBA00023136"/>
    </source>
</evidence>
<reference evidence="12 13" key="1">
    <citation type="submission" date="2018-03" db="EMBL/GenBank/DDBJ databases">
        <title>Genomic Encyclopedia of Archaeal and Bacterial Type Strains, Phase II (KMG-II): from individual species to whole genera.</title>
        <authorList>
            <person name="Goeker M."/>
        </authorList>
    </citation>
    <scope>NUCLEOTIDE SEQUENCE [LARGE SCALE GENOMIC DNA]</scope>
    <source>
        <strain evidence="12 13">ATCC BAA-1496</strain>
    </source>
</reference>
<feature type="domain" description="FtsK" evidence="11">
    <location>
        <begin position="823"/>
        <end position="1017"/>
    </location>
</feature>
<dbReference type="GO" id="GO:0005524">
    <property type="term" value="F:ATP binding"/>
    <property type="evidence" value="ECO:0007669"/>
    <property type="project" value="UniProtKB-UniRule"/>
</dbReference>
<feature type="domain" description="FtsK" evidence="11">
    <location>
        <begin position="1110"/>
        <end position="1289"/>
    </location>
</feature>
<evidence type="ECO:0000256" key="10">
    <source>
        <dbReference type="SAM" id="Phobius"/>
    </source>
</evidence>
<dbReference type="Gene3D" id="3.40.50.300">
    <property type="entry name" value="P-loop containing nucleotide triphosphate hydrolases"/>
    <property type="match status" value="4"/>
</dbReference>
<organism evidence="12 13">
    <name type="scientific">Knoellia remsis</name>
    <dbReference type="NCBI Taxonomy" id="407159"/>
    <lineage>
        <taxon>Bacteria</taxon>
        <taxon>Bacillati</taxon>
        <taxon>Actinomycetota</taxon>
        <taxon>Actinomycetes</taxon>
        <taxon>Micrococcales</taxon>
        <taxon>Intrasporangiaceae</taxon>
        <taxon>Knoellia</taxon>
    </lineage>
</organism>
<evidence type="ECO:0000256" key="4">
    <source>
        <dbReference type="ARBA" id="ARBA00022737"/>
    </source>
</evidence>
<dbReference type="EMBL" id="PVTI01000003">
    <property type="protein sequence ID" value="PRY62831.1"/>
    <property type="molecule type" value="Genomic_DNA"/>
</dbReference>
<dbReference type="InterPro" id="IPR027417">
    <property type="entry name" value="P-loop_NTPase"/>
</dbReference>
<dbReference type="PANTHER" id="PTHR22683">
    <property type="entry name" value="SPORULATION PROTEIN RELATED"/>
    <property type="match status" value="1"/>
</dbReference>
<evidence type="ECO:0000256" key="3">
    <source>
        <dbReference type="ARBA" id="ARBA00022692"/>
    </source>
</evidence>
<evidence type="ECO:0000256" key="1">
    <source>
        <dbReference type="ARBA" id="ARBA00004651"/>
    </source>
</evidence>
<keyword evidence="5 9" id="KW-0547">Nucleotide-binding</keyword>
<dbReference type="SUPFAM" id="SSF52540">
    <property type="entry name" value="P-loop containing nucleoside triphosphate hydrolases"/>
    <property type="match status" value="3"/>
</dbReference>
<keyword evidence="13" id="KW-1185">Reference proteome</keyword>
<dbReference type="NCBIfam" id="TIGR03925">
    <property type="entry name" value="T7SS_EccC_b"/>
    <property type="match status" value="1"/>
</dbReference>
<proteinExistence type="predicted"/>
<evidence type="ECO:0000256" key="9">
    <source>
        <dbReference type="PROSITE-ProRule" id="PRU00289"/>
    </source>
</evidence>
<keyword evidence="6 9" id="KW-0067">ATP-binding</keyword>
<dbReference type="OrthoDB" id="9807790at2"/>
<keyword evidence="3 10" id="KW-0812">Transmembrane</keyword>
<dbReference type="InterPro" id="IPR003593">
    <property type="entry name" value="AAA+_ATPase"/>
</dbReference>
<dbReference type="SMART" id="SM00382">
    <property type="entry name" value="AAA"/>
    <property type="match status" value="3"/>
</dbReference>
<keyword evidence="2" id="KW-1003">Cell membrane</keyword>
<dbReference type="InterPro" id="IPR002543">
    <property type="entry name" value="FtsK_dom"/>
</dbReference>
<evidence type="ECO:0000313" key="12">
    <source>
        <dbReference type="EMBL" id="PRY62831.1"/>
    </source>
</evidence>
<comment type="caution">
    <text evidence="12">The sequence shown here is derived from an EMBL/GenBank/DDBJ whole genome shotgun (WGS) entry which is preliminary data.</text>
</comment>
<keyword evidence="4" id="KW-0677">Repeat</keyword>
<keyword evidence="7 10" id="KW-1133">Transmembrane helix</keyword>
<evidence type="ECO:0000256" key="6">
    <source>
        <dbReference type="ARBA" id="ARBA00022840"/>
    </source>
</evidence>
<protein>
    <submittedName>
        <fullName evidence="12">S-DNA-T family DNA segregation ATPase FtsK/SpoIIIE</fullName>
    </submittedName>
</protein>
<dbReference type="InterPro" id="IPR050206">
    <property type="entry name" value="FtsK/SpoIIIE/SftA"/>
</dbReference>
<dbReference type="NCBIfam" id="TIGR03924">
    <property type="entry name" value="T7SS_EccC_a"/>
    <property type="match status" value="1"/>
</dbReference>
<dbReference type="InterPro" id="IPR023837">
    <property type="entry name" value="EccCb-like_Actinobacteria"/>
</dbReference>
<accession>A0A2T0UY35</accession>
<dbReference type="PROSITE" id="PS50901">
    <property type="entry name" value="FTSK"/>
    <property type="match status" value="3"/>
</dbReference>
<dbReference type="GO" id="GO:0005886">
    <property type="term" value="C:plasma membrane"/>
    <property type="evidence" value="ECO:0007669"/>
    <property type="project" value="UniProtKB-SubCell"/>
</dbReference>
<dbReference type="PANTHER" id="PTHR22683:SF1">
    <property type="entry name" value="TYPE VII SECRETION SYSTEM PROTEIN ESSC"/>
    <property type="match status" value="1"/>
</dbReference>
<dbReference type="GO" id="GO:0003677">
    <property type="term" value="F:DNA binding"/>
    <property type="evidence" value="ECO:0007669"/>
    <property type="project" value="InterPro"/>
</dbReference>
<dbReference type="InterPro" id="IPR023836">
    <property type="entry name" value="EccCa-like_Actinobacteria"/>
</dbReference>
<dbReference type="Proteomes" id="UP000237822">
    <property type="component" value="Unassembled WGS sequence"/>
</dbReference>
<dbReference type="RefSeq" id="WP_106296414.1">
    <property type="nucleotide sequence ID" value="NZ_PVTI01000003.1"/>
</dbReference>
<evidence type="ECO:0000313" key="13">
    <source>
        <dbReference type="Proteomes" id="UP000237822"/>
    </source>
</evidence>
<comment type="subcellular location">
    <subcellularLocation>
        <location evidence="1">Cell membrane</location>
        <topology evidence="1">Multi-pass membrane protein</topology>
    </subcellularLocation>
</comment>
<evidence type="ECO:0000256" key="7">
    <source>
        <dbReference type="ARBA" id="ARBA00022989"/>
    </source>
</evidence>
<feature type="binding site" evidence="9">
    <location>
        <begin position="841"/>
        <end position="848"/>
    </location>
    <ligand>
        <name>ATP</name>
        <dbReference type="ChEBI" id="CHEBI:30616"/>
    </ligand>
</feature>
<dbReference type="Pfam" id="PF01580">
    <property type="entry name" value="FtsK_SpoIIIE"/>
    <property type="match status" value="2"/>
</dbReference>
<sequence length="1331" mass="142907">MTTRLVHRPARSSQPVSALADYPVERPPALPEGDSGARSLLMLVPLLGAGASMTVMMLFRGSSLAAVGALMMVVTILASVVMMFSQRGKTVRARRLQRDRYLAYLENSRSTLAEAESNLRSTARELHPQAAGLLELTRTAQRLWEQRRGDPDFLVTRVGSGLIATRRFALGGEDSPLADTDDFMTAELDNVQRRFGRSDDMPVTVPLANVGVVSVVGDRDFVKQAARALVSMVCTRAAPEDALLAVVTGEDRRDEWDWAQWLPHLADQSRPTASGPVRRFYRDTAELHRAWAPELDRRANTAAEGRRNLTAAGDPTRHARYLAVIDEHGSPSSELSSQDPELSLADLGITTVHLVARQVDEPESVDLRIRQESGSRFRLEPVTVGSGAEAGRGVLDPFSEAEAEALARELAPLRLSADSLEHDAGRRSLKFTDLMGVPDPVHYDPEETWGKRSATTFLRVPIGIDDAGNPVMLDLKEAAQFGMGPHGLCVGATGSGKSELLRTLILGLLATHGPEDLNMVLVDYKGGASFAPFEQAPQVSGVITNLSDDVSLVERVYTSLNGEVQRRQKVLRDAGNLPDITAYRTRRESAPEDGLEPLPHLVVVIDEFGELLTARPDFIELFLSIGRIGRSIGVHLLLSSQRIEGGKLRGLDTYLSYRIGMRTLSEAESRSVLDTPDAFALPPVPGYAYLKVDTTTYARFRAGFVSGELPSVMPAEEVPVDLPRPLRLPRYAVEVTDEGEPVRSTRVEAPRPDGPTVLSTIVDRLRDRPRITAPVWLPPLPDVLTLDSVLGHVEPTRDGLRARAPGGLRVLVGRVDDPAAQRQMPWIVDLGAAGGHVLVLGAPGSGKTTFLRTFITSLALTRGPAEFVVYGLDLLGANLHGLAELPIVSGVGSRTDRDVVRRTVEEVQNLVAEREQLMQRHGVDSMDGLRQLAAQGDRPELMSTSLAEVVLVIDGFGQLSSEFDSLEDSVANLVRRASGFGVHVVATATRWNEVRLAMQSFFGNRVELRLADPGESAHGRKVSETISAERPGRAIVAGGLFAHVALPRIDGVASSDDVAAALRQLVSSVSAHAPERAAPVRLLPHEVTPDLVEQPARSGLVPLGLSEADLASVTLDLLGADRHLLAIGDPGTGRTNLLRLLASTLVAQLSEDELVIAVVDPRRTMVDVVPDEYLGGYASSAALASRLVAAIVPELEKRVAAASESASAQEGPNIVLLVDDYDVLTAGGNAPLAPLLPFIAMGHELGLSVVLTRRTAGASRGVFDPVMSAVREAGGTGLLFSGDRAEGQLLGSVRPRALPVGRAQLVRTGAPVTVVQTVHCRESDASGGGSE</sequence>
<evidence type="ECO:0000259" key="11">
    <source>
        <dbReference type="PROSITE" id="PS50901"/>
    </source>
</evidence>
<keyword evidence="8 10" id="KW-0472">Membrane</keyword>
<evidence type="ECO:0000256" key="2">
    <source>
        <dbReference type="ARBA" id="ARBA00022475"/>
    </source>
</evidence>
<gene>
    <name evidence="12" type="ORF">BCF74_10338</name>
</gene>
<evidence type="ECO:0000256" key="5">
    <source>
        <dbReference type="ARBA" id="ARBA00022741"/>
    </source>
</evidence>